<dbReference type="AlphaFoldDB" id="A0A9D4UL26"/>
<name>A0A9D4UL26_ADICA</name>
<proteinExistence type="predicted"/>
<reference evidence="2" key="1">
    <citation type="submission" date="2021-01" db="EMBL/GenBank/DDBJ databases">
        <title>Adiantum capillus-veneris genome.</title>
        <authorList>
            <person name="Fang Y."/>
            <person name="Liao Q."/>
        </authorList>
    </citation>
    <scope>NUCLEOTIDE SEQUENCE</scope>
    <source>
        <strain evidence="2">H3</strain>
        <tissue evidence="2">Leaf</tissue>
    </source>
</reference>
<dbReference type="Proteomes" id="UP000886520">
    <property type="component" value="Chromosome 15"/>
</dbReference>
<feature type="region of interest" description="Disordered" evidence="1">
    <location>
        <begin position="1"/>
        <end position="24"/>
    </location>
</feature>
<accession>A0A9D4UL26</accession>
<evidence type="ECO:0000256" key="1">
    <source>
        <dbReference type="SAM" id="MobiDB-lite"/>
    </source>
</evidence>
<evidence type="ECO:0000313" key="3">
    <source>
        <dbReference type="Proteomes" id="UP000886520"/>
    </source>
</evidence>
<comment type="caution">
    <text evidence="2">The sequence shown here is derived from an EMBL/GenBank/DDBJ whole genome shotgun (WGS) entry which is preliminary data.</text>
</comment>
<sequence length="490" mass="54608">MALSSFKPCSRVMRPSPNQTDQQQKEVYYLLQDPEQHHQAEEAQKKEHLYTHRKAFCEEPFPISKACDPSCKEDLPTFIAHQGFATVRLKQKIGCKSDKGHTVSGWFKKEQQYNEQFLCPLSQKDSSQSFCHVPPEVPTRTQKLRFLGRDSSKQSGEQDHHTKQNKQRSSHNKNACASGNNYCSILEWGTSAREELGIERRRSSSASVEDMVRYRDAMRNKGRSYDGRSSWEEEVRQAMARGLINTKQSEEPHGLQRSTSVKDYGTSVLPSTLLVKKTGGIGSDAACLEAGLKFNEPDGRPLRKTNAMEADMWRGLNVKSPSEERWEEAAEVEERQELQRRARSQSMRYDTGRPAELTCVSGPWDTRSSGNEAFNEDEWAVYTKSGYVNVQPHASGGTFAAPACCRSLLGRSLSMRDTRMGLVMECAACGAALHGAGGRLLCFCSCCAANRAASTQGGMATTIKKKNGILRACRRLLGLGKKRGGSEAQI</sequence>
<keyword evidence="3" id="KW-1185">Reference proteome</keyword>
<feature type="compositionally biased region" description="Basic and acidic residues" evidence="1">
    <location>
        <begin position="149"/>
        <end position="162"/>
    </location>
</feature>
<dbReference type="EMBL" id="JABFUD020000015">
    <property type="protein sequence ID" value="KAI5069885.1"/>
    <property type="molecule type" value="Genomic_DNA"/>
</dbReference>
<organism evidence="2 3">
    <name type="scientific">Adiantum capillus-veneris</name>
    <name type="common">Maidenhair fern</name>
    <dbReference type="NCBI Taxonomy" id="13818"/>
    <lineage>
        <taxon>Eukaryota</taxon>
        <taxon>Viridiplantae</taxon>
        <taxon>Streptophyta</taxon>
        <taxon>Embryophyta</taxon>
        <taxon>Tracheophyta</taxon>
        <taxon>Polypodiopsida</taxon>
        <taxon>Polypodiidae</taxon>
        <taxon>Polypodiales</taxon>
        <taxon>Pteridineae</taxon>
        <taxon>Pteridaceae</taxon>
        <taxon>Vittarioideae</taxon>
        <taxon>Adiantum</taxon>
    </lineage>
</organism>
<dbReference type="OrthoDB" id="1926999at2759"/>
<protein>
    <submittedName>
        <fullName evidence="2">Uncharacterized protein</fullName>
    </submittedName>
</protein>
<gene>
    <name evidence="2" type="ORF">GOP47_0016186</name>
</gene>
<feature type="region of interest" description="Disordered" evidence="1">
    <location>
        <begin position="149"/>
        <end position="174"/>
    </location>
</feature>
<evidence type="ECO:0000313" key="2">
    <source>
        <dbReference type="EMBL" id="KAI5069885.1"/>
    </source>
</evidence>